<sequence length="100" mass="11576">MRLLDHEFFETLEYEQKFDGSGFEKLLFTIKNVPQPTTLEELKRLTINLMDCQRAIYASLLFHFDPDDLAEIKDLPGSTAEIISQFDEAVDEVLKKHIGN</sequence>
<dbReference type="AlphaFoldDB" id="A0A4R4KDZ8"/>
<dbReference type="EMBL" id="SMJU01000007">
    <property type="protein sequence ID" value="TDB64659.1"/>
    <property type="molecule type" value="Genomic_DNA"/>
</dbReference>
<dbReference type="RefSeq" id="WP_132118424.1">
    <property type="nucleotide sequence ID" value="NZ_SMJU01000007.1"/>
</dbReference>
<evidence type="ECO:0000313" key="2">
    <source>
        <dbReference type="Proteomes" id="UP000295706"/>
    </source>
</evidence>
<evidence type="ECO:0000313" key="1">
    <source>
        <dbReference type="EMBL" id="TDB64659.1"/>
    </source>
</evidence>
<organism evidence="1 2">
    <name type="scientific">Arundinibacter roseus</name>
    <dbReference type="NCBI Taxonomy" id="2070510"/>
    <lineage>
        <taxon>Bacteria</taxon>
        <taxon>Pseudomonadati</taxon>
        <taxon>Bacteroidota</taxon>
        <taxon>Cytophagia</taxon>
        <taxon>Cytophagales</taxon>
        <taxon>Spirosomataceae</taxon>
        <taxon>Arundinibacter</taxon>
    </lineage>
</organism>
<dbReference type="Proteomes" id="UP000295706">
    <property type="component" value="Unassembled WGS sequence"/>
</dbReference>
<reference evidence="1 2" key="1">
    <citation type="submission" date="2019-02" db="EMBL/GenBank/DDBJ databases">
        <title>Arundinibacter roseus gen. nov., sp. nov., a new member of the family Cytophagaceae.</title>
        <authorList>
            <person name="Szuroczki S."/>
            <person name="Khayer B."/>
            <person name="Sproer C."/>
            <person name="Toumi M."/>
            <person name="Szabo A."/>
            <person name="Felfoldi T."/>
            <person name="Schumann P."/>
            <person name="Toth E."/>
        </authorList>
    </citation>
    <scope>NUCLEOTIDE SEQUENCE [LARGE SCALE GENOMIC DNA]</scope>
    <source>
        <strain evidence="1 2">DMA-k-7a</strain>
    </source>
</reference>
<name>A0A4R4KDZ8_9BACT</name>
<comment type="caution">
    <text evidence="1">The sequence shown here is derived from an EMBL/GenBank/DDBJ whole genome shotgun (WGS) entry which is preliminary data.</text>
</comment>
<proteinExistence type="predicted"/>
<keyword evidence="2" id="KW-1185">Reference proteome</keyword>
<accession>A0A4R4KDZ8</accession>
<gene>
    <name evidence="1" type="ORF">EZE20_13410</name>
</gene>
<protein>
    <submittedName>
        <fullName evidence="1">Uncharacterized protein</fullName>
    </submittedName>
</protein>